<dbReference type="Proteomes" id="UP000243723">
    <property type="component" value="Unassembled WGS sequence"/>
</dbReference>
<evidence type="ECO:0000256" key="1">
    <source>
        <dbReference type="SAM" id="MobiDB-lite"/>
    </source>
</evidence>
<sequence>MTGLGKSKDKGGKKPNISNTNNNKNNNTAQIDSNNDNSADFICGNGNVGGDNVPGDNNAINVPATTLKVIYRRENDPITNKNDNDIDNTNSNNKTNNITYNYNCVVNGGATTMIPNTAKPGATPTAKSKPTSAVCIKMQKSFKEAKADTKTASMVRAARTCADLSDLWQSSWSSAPQQGQEYWPSCSDLQSFFKLMTQKMPAKKDAPTPSCKDMELIHSRFLEIVSPKQSKRDVDYQHRSGPLVSVDGIMTAMYKAF</sequence>
<evidence type="ECO:0000313" key="3">
    <source>
        <dbReference type="Proteomes" id="UP000243723"/>
    </source>
</evidence>
<feature type="region of interest" description="Disordered" evidence="1">
    <location>
        <begin position="1"/>
        <end position="33"/>
    </location>
</feature>
<feature type="compositionally biased region" description="Low complexity" evidence="1">
    <location>
        <begin position="14"/>
        <end position="27"/>
    </location>
</feature>
<reference evidence="2 3" key="1">
    <citation type="submission" date="2017-05" db="EMBL/GenBank/DDBJ databases">
        <title>Draft genome sequence of Elsinoe australis.</title>
        <authorList>
            <person name="Cheng Q."/>
        </authorList>
    </citation>
    <scope>NUCLEOTIDE SEQUENCE [LARGE SCALE GENOMIC DNA]</scope>
    <source>
        <strain evidence="2 3">NL1</strain>
    </source>
</reference>
<gene>
    <name evidence="2" type="ORF">B9Z65_5654</name>
</gene>
<keyword evidence="3" id="KW-1185">Reference proteome</keyword>
<name>A0A2P7Z3D4_9PEZI</name>
<protein>
    <submittedName>
        <fullName evidence="2">Uncharacterized protein</fullName>
    </submittedName>
</protein>
<comment type="caution">
    <text evidence="2">The sequence shown here is derived from an EMBL/GenBank/DDBJ whole genome shotgun (WGS) entry which is preliminary data.</text>
</comment>
<dbReference type="EMBL" id="NHZQ01000334">
    <property type="protein sequence ID" value="PSK42732.1"/>
    <property type="molecule type" value="Genomic_DNA"/>
</dbReference>
<organism evidence="2 3">
    <name type="scientific">Elsinoe australis</name>
    <dbReference type="NCBI Taxonomy" id="40998"/>
    <lineage>
        <taxon>Eukaryota</taxon>
        <taxon>Fungi</taxon>
        <taxon>Dikarya</taxon>
        <taxon>Ascomycota</taxon>
        <taxon>Pezizomycotina</taxon>
        <taxon>Dothideomycetes</taxon>
        <taxon>Dothideomycetidae</taxon>
        <taxon>Myriangiales</taxon>
        <taxon>Elsinoaceae</taxon>
        <taxon>Elsinoe</taxon>
    </lineage>
</organism>
<proteinExistence type="predicted"/>
<feature type="compositionally biased region" description="Basic and acidic residues" evidence="1">
    <location>
        <begin position="1"/>
        <end position="12"/>
    </location>
</feature>
<evidence type="ECO:0000313" key="2">
    <source>
        <dbReference type="EMBL" id="PSK42732.1"/>
    </source>
</evidence>
<dbReference type="AlphaFoldDB" id="A0A2P7Z3D4"/>
<accession>A0A2P7Z3D4</accession>